<protein>
    <submittedName>
        <fullName evidence="2">Uncharacterized protein</fullName>
    </submittedName>
</protein>
<keyword evidence="3" id="KW-1185">Reference proteome</keyword>
<sequence>MDGSWMDGAHNMMSLEQVAEWFSNATTNATSDSQMFHILIFSHFPEDRDGVALALAEYLAHPPSKHNAAPDCVILSSRPTGRVSADPRENKGKVEKYIHHRHC</sequence>
<dbReference type="Proteomes" id="UP000053573">
    <property type="component" value="Unassembled WGS sequence"/>
</dbReference>
<evidence type="ECO:0000256" key="1">
    <source>
        <dbReference type="SAM" id="MobiDB-lite"/>
    </source>
</evidence>
<reference evidence="3" key="1">
    <citation type="journal article" date="2015" name="PLoS Genet.">
        <title>The dynamic genome and transcriptome of the human fungal pathogen Blastomyces and close relative Emmonsia.</title>
        <authorList>
            <person name="Munoz J.F."/>
            <person name="Gauthier G.M."/>
            <person name="Desjardins C.A."/>
            <person name="Gallo J.E."/>
            <person name="Holder J."/>
            <person name="Sullivan T.D."/>
            <person name="Marty A.J."/>
            <person name="Carmen J.C."/>
            <person name="Chen Z."/>
            <person name="Ding L."/>
            <person name="Gujja S."/>
            <person name="Magrini V."/>
            <person name="Misas E."/>
            <person name="Mitreva M."/>
            <person name="Priest M."/>
            <person name="Saif S."/>
            <person name="Whiston E.A."/>
            <person name="Young S."/>
            <person name="Zeng Q."/>
            <person name="Goldman W.E."/>
            <person name="Mardis E.R."/>
            <person name="Taylor J.W."/>
            <person name="McEwen J.G."/>
            <person name="Clay O.K."/>
            <person name="Klein B.S."/>
            <person name="Cuomo C.A."/>
        </authorList>
    </citation>
    <scope>NUCLEOTIDE SEQUENCE [LARGE SCALE GENOMIC DNA]</scope>
    <source>
        <strain evidence="3">UAMH 139</strain>
    </source>
</reference>
<dbReference type="AlphaFoldDB" id="A0A0H1B2X0"/>
<dbReference type="STRING" id="2060906.A0A0H1B2X0"/>
<feature type="compositionally biased region" description="Basic and acidic residues" evidence="1">
    <location>
        <begin position="85"/>
        <end position="97"/>
    </location>
</feature>
<evidence type="ECO:0000313" key="2">
    <source>
        <dbReference type="EMBL" id="KLJ05408.1"/>
    </source>
</evidence>
<dbReference type="EMBL" id="LDEV01003666">
    <property type="protein sequence ID" value="KLJ05408.1"/>
    <property type="molecule type" value="Genomic_DNA"/>
</dbReference>
<evidence type="ECO:0000313" key="3">
    <source>
        <dbReference type="Proteomes" id="UP000053573"/>
    </source>
</evidence>
<organism evidence="2 3">
    <name type="scientific">Blastomyces silverae</name>
    <dbReference type="NCBI Taxonomy" id="2060906"/>
    <lineage>
        <taxon>Eukaryota</taxon>
        <taxon>Fungi</taxon>
        <taxon>Dikarya</taxon>
        <taxon>Ascomycota</taxon>
        <taxon>Pezizomycotina</taxon>
        <taxon>Eurotiomycetes</taxon>
        <taxon>Eurotiomycetidae</taxon>
        <taxon>Onygenales</taxon>
        <taxon>Ajellomycetaceae</taxon>
        <taxon>Blastomyces</taxon>
    </lineage>
</organism>
<comment type="caution">
    <text evidence="2">The sequence shown here is derived from an EMBL/GenBank/DDBJ whole genome shotgun (WGS) entry which is preliminary data.</text>
</comment>
<gene>
    <name evidence="2" type="ORF">EMPG_11128</name>
</gene>
<feature type="region of interest" description="Disordered" evidence="1">
    <location>
        <begin position="77"/>
        <end position="103"/>
    </location>
</feature>
<proteinExistence type="predicted"/>
<dbReference type="OrthoDB" id="5212574at2759"/>
<accession>A0A0H1B2X0</accession>
<name>A0A0H1B2X0_9EURO</name>